<name>A0A511FCJ3_9CELL</name>
<dbReference type="EMBL" id="BJVQ01000005">
    <property type="protein sequence ID" value="GEL45538.1"/>
    <property type="molecule type" value="Genomic_DNA"/>
</dbReference>
<dbReference type="RefSeq" id="WP_146833518.1">
    <property type="nucleotide sequence ID" value="NZ_BJVQ01000005.1"/>
</dbReference>
<dbReference type="Pfam" id="PF01663">
    <property type="entry name" value="Phosphodiest"/>
    <property type="match status" value="1"/>
</dbReference>
<keyword evidence="2" id="KW-1133">Transmembrane helix</keyword>
<feature type="region of interest" description="Disordered" evidence="1">
    <location>
        <begin position="488"/>
        <end position="516"/>
    </location>
</feature>
<sequence>MPSDDPPRPRRGWWALTLGDVGDALLGLVTTALGLGVAIALVDGVAATNPGSVLLAALVVAVGDLVLRPPLRVLARVGGAMGALVAGLGAQVLVAWVALSVVPGVEVQNPWAVVQVLVITAFVMAVGRWVWGASDSDYVVGDVLRRARAHARRAGEGGGAVPDERPPGLLVVQLDGVGAPVLAQAADAGLVPTISRWLASGSHRLESWWAQAPSTTPASQAGLLHGAADAICSFRWWDREAGRLVVTNHPDDAALVERRMSDGRGLLADGGAAVATMFSGDADRQLLVMSQARRGIGPGTSYLRFFASPFVLARAVTLTVGEMVKELYQGRRQRVRGVEPRVARRGWYVVLRGVTNVLLRDLATSLVAEQLVRGAPVVFVDLVDYDEIAHHAGPTRPESLRALEGLDGVLDTLVRVAEAAPRDYRVVVLSDHGQSLGPTFAQVSGQPLVDVVRRLMAEPGVDAVQAGTDEEWGPLNAFLSSAAARRGPDRSMVLGPQGKDRRDDEPGAAPPPDVAVTGSGNLGMVFFPQAERRLVLEEIEERWPGLVRGLAATPGIGLVLVDTAARGLMAVGPGGVAWLEVDGTDGAEPVDGHDPVARYGSRAAEDLRRLGRLGNVGDLVLLSEVSPAGHVHAFEGQVGSHGGLGGAQNLAVLVHPAELALDDDLLEDVGGARMPVGADRVHEQLVRWAAGLGLRGASAGGARAGADPAGEADAEAGADAGADAAADAVPGRDGAA</sequence>
<dbReference type="OrthoDB" id="5404822at2"/>
<proteinExistence type="predicted"/>
<evidence type="ECO:0000313" key="6">
    <source>
        <dbReference type="Proteomes" id="UP000564629"/>
    </source>
</evidence>
<feature type="transmembrane region" description="Helical" evidence="2">
    <location>
        <begin position="79"/>
        <end position="99"/>
    </location>
</feature>
<accession>A0A511FCJ3</accession>
<dbReference type="SUPFAM" id="SSF53649">
    <property type="entry name" value="Alkaline phosphatase-like"/>
    <property type="match status" value="1"/>
</dbReference>
<reference evidence="4 6" key="2">
    <citation type="submission" date="2020-08" db="EMBL/GenBank/DDBJ databases">
        <title>Sequencing the genomes of 1000 actinobacteria strains.</title>
        <authorList>
            <person name="Klenk H.-P."/>
        </authorList>
    </citation>
    <scope>NUCLEOTIDE SEQUENCE [LARGE SCALE GENOMIC DNA]</scope>
    <source>
        <strain evidence="4 6">DSM 9581</strain>
    </source>
</reference>
<dbReference type="InterPro" id="IPR002591">
    <property type="entry name" value="Phosphodiest/P_Trfase"/>
</dbReference>
<dbReference type="InterPro" id="IPR017850">
    <property type="entry name" value="Alkaline_phosphatase_core_sf"/>
</dbReference>
<dbReference type="Proteomes" id="UP000321723">
    <property type="component" value="Unassembled WGS sequence"/>
</dbReference>
<dbReference type="EMBL" id="JACHDN010000001">
    <property type="protein sequence ID" value="MBB5474375.1"/>
    <property type="molecule type" value="Genomic_DNA"/>
</dbReference>
<feature type="transmembrane region" description="Helical" evidence="2">
    <location>
        <begin position="21"/>
        <end position="42"/>
    </location>
</feature>
<gene>
    <name evidence="3" type="ORF">CHO01_06540</name>
    <name evidence="4" type="ORF">HNR08_003111</name>
</gene>
<evidence type="ECO:0000313" key="3">
    <source>
        <dbReference type="EMBL" id="GEL45538.1"/>
    </source>
</evidence>
<organism evidence="3 5">
    <name type="scientific">Cellulomonas hominis</name>
    <dbReference type="NCBI Taxonomy" id="156981"/>
    <lineage>
        <taxon>Bacteria</taxon>
        <taxon>Bacillati</taxon>
        <taxon>Actinomycetota</taxon>
        <taxon>Actinomycetes</taxon>
        <taxon>Micrococcales</taxon>
        <taxon>Cellulomonadaceae</taxon>
        <taxon>Cellulomonas</taxon>
    </lineage>
</organism>
<evidence type="ECO:0000256" key="2">
    <source>
        <dbReference type="SAM" id="Phobius"/>
    </source>
</evidence>
<comment type="caution">
    <text evidence="3">The sequence shown here is derived from an EMBL/GenBank/DDBJ whole genome shotgun (WGS) entry which is preliminary data.</text>
</comment>
<feature type="transmembrane region" description="Helical" evidence="2">
    <location>
        <begin position="111"/>
        <end position="131"/>
    </location>
</feature>
<feature type="region of interest" description="Disordered" evidence="1">
    <location>
        <begin position="700"/>
        <end position="736"/>
    </location>
</feature>
<keyword evidence="2" id="KW-0812">Transmembrane</keyword>
<protein>
    <submittedName>
        <fullName evidence="3">Membrane protein</fullName>
    </submittedName>
</protein>
<feature type="compositionally biased region" description="Low complexity" evidence="1">
    <location>
        <begin position="717"/>
        <end position="736"/>
    </location>
</feature>
<dbReference type="AlphaFoldDB" id="A0A511FCJ3"/>
<evidence type="ECO:0000256" key="1">
    <source>
        <dbReference type="SAM" id="MobiDB-lite"/>
    </source>
</evidence>
<keyword evidence="5" id="KW-1185">Reference proteome</keyword>
<keyword evidence="2" id="KW-0472">Membrane</keyword>
<dbReference type="Gene3D" id="3.40.720.10">
    <property type="entry name" value="Alkaline Phosphatase, subunit A"/>
    <property type="match status" value="1"/>
</dbReference>
<dbReference type="Proteomes" id="UP000564629">
    <property type="component" value="Unassembled WGS sequence"/>
</dbReference>
<feature type="transmembrane region" description="Helical" evidence="2">
    <location>
        <begin position="48"/>
        <end position="67"/>
    </location>
</feature>
<evidence type="ECO:0000313" key="4">
    <source>
        <dbReference type="EMBL" id="MBB5474375.1"/>
    </source>
</evidence>
<reference evidence="3 5" key="1">
    <citation type="submission" date="2019-07" db="EMBL/GenBank/DDBJ databases">
        <title>Whole genome shotgun sequence of Cellulomonas hominis NBRC 16055.</title>
        <authorList>
            <person name="Hosoyama A."/>
            <person name="Uohara A."/>
            <person name="Ohji S."/>
            <person name="Ichikawa N."/>
        </authorList>
    </citation>
    <scope>NUCLEOTIDE SEQUENCE [LARGE SCALE GENOMIC DNA]</scope>
    <source>
        <strain evidence="3 5">NBRC 16055</strain>
    </source>
</reference>
<evidence type="ECO:0000313" key="5">
    <source>
        <dbReference type="Proteomes" id="UP000321723"/>
    </source>
</evidence>